<proteinExistence type="inferred from homology"/>
<evidence type="ECO:0000256" key="7">
    <source>
        <dbReference type="RuleBase" id="RU003879"/>
    </source>
</evidence>
<dbReference type="EMBL" id="JASJOS010000013">
    <property type="protein sequence ID" value="MDJ1483950.1"/>
    <property type="molecule type" value="Genomic_DNA"/>
</dbReference>
<dbReference type="AlphaFoldDB" id="A0AAE3QUW3"/>
<sequence length="168" mass="19161">MAEISNTKNSRIKSVRIDMTPMVDLAFLLVTFFMLTTTFLKPKIMKLTMPEKSKDKEAAVMDKVTTTLVLDKNNLLYYYQGAEDPQVFKTDYSASGLRKLALEMVKKGAAIHKDAIFIIKPTEQASYQNVVDVLDEMTITNVKVYAVQKLYPQEVALIDQYKAKHNIR</sequence>
<dbReference type="Proteomes" id="UP001241110">
    <property type="component" value="Unassembled WGS sequence"/>
</dbReference>
<comment type="caution">
    <text evidence="8">The sequence shown here is derived from an EMBL/GenBank/DDBJ whole genome shotgun (WGS) entry which is preliminary data.</text>
</comment>
<reference evidence="8" key="1">
    <citation type="submission" date="2023-05" db="EMBL/GenBank/DDBJ databases">
        <authorList>
            <person name="Zhang X."/>
        </authorList>
    </citation>
    <scope>NUCLEOTIDE SEQUENCE</scope>
    <source>
        <strain evidence="8">YF14B1</strain>
    </source>
</reference>
<evidence type="ECO:0000256" key="2">
    <source>
        <dbReference type="ARBA" id="ARBA00005811"/>
    </source>
</evidence>
<dbReference type="InterPro" id="IPR003400">
    <property type="entry name" value="ExbD"/>
</dbReference>
<keyword evidence="5" id="KW-1133">Transmembrane helix</keyword>
<evidence type="ECO:0000256" key="6">
    <source>
        <dbReference type="ARBA" id="ARBA00023136"/>
    </source>
</evidence>
<dbReference type="RefSeq" id="WP_313984566.1">
    <property type="nucleotide sequence ID" value="NZ_JASJOS010000013.1"/>
</dbReference>
<accession>A0AAE3QUW3</accession>
<keyword evidence="6" id="KW-0472">Membrane</keyword>
<keyword evidence="4 7" id="KW-0812">Transmembrane</keyword>
<evidence type="ECO:0000313" key="8">
    <source>
        <dbReference type="EMBL" id="MDJ1483950.1"/>
    </source>
</evidence>
<dbReference type="Pfam" id="PF02472">
    <property type="entry name" value="ExbD"/>
    <property type="match status" value="1"/>
</dbReference>
<gene>
    <name evidence="8" type="ORF">QNI16_25870</name>
</gene>
<evidence type="ECO:0000256" key="5">
    <source>
        <dbReference type="ARBA" id="ARBA00022989"/>
    </source>
</evidence>
<dbReference type="PANTHER" id="PTHR30558">
    <property type="entry name" value="EXBD MEMBRANE COMPONENT OF PMF-DRIVEN MACROMOLECULE IMPORT SYSTEM"/>
    <property type="match status" value="1"/>
</dbReference>
<evidence type="ECO:0000313" key="9">
    <source>
        <dbReference type="Proteomes" id="UP001241110"/>
    </source>
</evidence>
<keyword evidence="3" id="KW-1003">Cell membrane</keyword>
<dbReference type="PANTHER" id="PTHR30558:SF3">
    <property type="entry name" value="BIOPOLYMER TRANSPORT PROTEIN EXBD-RELATED"/>
    <property type="match status" value="1"/>
</dbReference>
<comment type="similarity">
    <text evidence="2 7">Belongs to the ExbD/TolR family.</text>
</comment>
<organism evidence="8 9">
    <name type="scientific">Xanthocytophaga flava</name>
    <dbReference type="NCBI Taxonomy" id="3048013"/>
    <lineage>
        <taxon>Bacteria</taxon>
        <taxon>Pseudomonadati</taxon>
        <taxon>Bacteroidota</taxon>
        <taxon>Cytophagia</taxon>
        <taxon>Cytophagales</taxon>
        <taxon>Rhodocytophagaceae</taxon>
        <taxon>Xanthocytophaga</taxon>
    </lineage>
</organism>
<evidence type="ECO:0000256" key="4">
    <source>
        <dbReference type="ARBA" id="ARBA00022692"/>
    </source>
</evidence>
<keyword evidence="7" id="KW-0653">Protein transport</keyword>
<name>A0AAE3QUW3_9BACT</name>
<comment type="subcellular location">
    <subcellularLocation>
        <location evidence="1">Cell membrane</location>
        <topology evidence="1">Single-pass membrane protein</topology>
    </subcellularLocation>
    <subcellularLocation>
        <location evidence="7">Cell membrane</location>
        <topology evidence="7">Single-pass type II membrane protein</topology>
    </subcellularLocation>
</comment>
<dbReference type="GO" id="GO:0005886">
    <property type="term" value="C:plasma membrane"/>
    <property type="evidence" value="ECO:0007669"/>
    <property type="project" value="UniProtKB-SubCell"/>
</dbReference>
<dbReference type="GO" id="GO:0022857">
    <property type="term" value="F:transmembrane transporter activity"/>
    <property type="evidence" value="ECO:0007669"/>
    <property type="project" value="InterPro"/>
</dbReference>
<protein>
    <submittedName>
        <fullName evidence="8">Biopolymer transporter ExbD</fullName>
    </submittedName>
</protein>
<evidence type="ECO:0000256" key="3">
    <source>
        <dbReference type="ARBA" id="ARBA00022475"/>
    </source>
</evidence>
<keyword evidence="7" id="KW-0813">Transport</keyword>
<evidence type="ECO:0000256" key="1">
    <source>
        <dbReference type="ARBA" id="ARBA00004162"/>
    </source>
</evidence>
<dbReference type="GO" id="GO:0015031">
    <property type="term" value="P:protein transport"/>
    <property type="evidence" value="ECO:0007669"/>
    <property type="project" value="UniProtKB-KW"/>
</dbReference>